<feature type="transmembrane region" description="Helical" evidence="7">
    <location>
        <begin position="322"/>
        <end position="340"/>
    </location>
</feature>
<dbReference type="InterPro" id="IPR051788">
    <property type="entry name" value="MFS_Transporter"/>
</dbReference>
<feature type="transmembrane region" description="Helical" evidence="7">
    <location>
        <begin position="374"/>
        <end position="394"/>
    </location>
</feature>
<dbReference type="PANTHER" id="PTHR23514:SF3">
    <property type="entry name" value="BYPASS OF STOP CODON PROTEIN 6"/>
    <property type="match status" value="1"/>
</dbReference>
<accession>A0ABS7E4C4</accession>
<feature type="transmembrane region" description="Helical" evidence="7">
    <location>
        <begin position="293"/>
        <end position="315"/>
    </location>
</feature>
<keyword evidence="6 7" id="KW-0472">Membrane</keyword>
<evidence type="ECO:0000256" key="4">
    <source>
        <dbReference type="ARBA" id="ARBA00022692"/>
    </source>
</evidence>
<evidence type="ECO:0000256" key="1">
    <source>
        <dbReference type="ARBA" id="ARBA00004127"/>
    </source>
</evidence>
<protein>
    <submittedName>
        <fullName evidence="9">MFS transporter</fullName>
    </submittedName>
</protein>
<dbReference type="InterPro" id="IPR011701">
    <property type="entry name" value="MFS"/>
</dbReference>
<comment type="caution">
    <text evidence="9">The sequence shown here is derived from an EMBL/GenBank/DDBJ whole genome shotgun (WGS) entry which is preliminary data.</text>
</comment>
<dbReference type="InterPro" id="IPR020846">
    <property type="entry name" value="MFS_dom"/>
</dbReference>
<comment type="subcellular location">
    <subcellularLocation>
        <location evidence="1">Endomembrane system</location>
        <topology evidence="1">Multi-pass membrane protein</topology>
    </subcellularLocation>
</comment>
<name>A0ABS7E4C4_9GAMM</name>
<evidence type="ECO:0000256" key="6">
    <source>
        <dbReference type="ARBA" id="ARBA00023136"/>
    </source>
</evidence>
<feature type="transmembrane region" description="Helical" evidence="7">
    <location>
        <begin position="202"/>
        <end position="220"/>
    </location>
</feature>
<dbReference type="Proteomes" id="UP001195963">
    <property type="component" value="Unassembled WGS sequence"/>
</dbReference>
<organism evidence="9 10">
    <name type="scientific">Shewanella nanhaiensis</name>
    <dbReference type="NCBI Taxonomy" id="2864872"/>
    <lineage>
        <taxon>Bacteria</taxon>
        <taxon>Pseudomonadati</taxon>
        <taxon>Pseudomonadota</taxon>
        <taxon>Gammaproteobacteria</taxon>
        <taxon>Alteromonadales</taxon>
        <taxon>Shewanellaceae</taxon>
        <taxon>Shewanella</taxon>
    </lineage>
</organism>
<dbReference type="PROSITE" id="PS50850">
    <property type="entry name" value="MFS"/>
    <property type="match status" value="1"/>
</dbReference>
<keyword evidence="4 7" id="KW-0812">Transmembrane</keyword>
<comment type="similarity">
    <text evidence="2">Belongs to the major facilitator superfamily.</text>
</comment>
<evidence type="ECO:0000256" key="2">
    <source>
        <dbReference type="ARBA" id="ARBA00008335"/>
    </source>
</evidence>
<evidence type="ECO:0000256" key="5">
    <source>
        <dbReference type="ARBA" id="ARBA00022989"/>
    </source>
</evidence>
<feature type="transmembrane region" description="Helical" evidence="7">
    <location>
        <begin position="48"/>
        <end position="69"/>
    </location>
</feature>
<dbReference type="SUPFAM" id="SSF103473">
    <property type="entry name" value="MFS general substrate transporter"/>
    <property type="match status" value="1"/>
</dbReference>
<dbReference type="RefSeq" id="WP_220110026.1">
    <property type="nucleotide sequence ID" value="NZ_JAHZST010000008.1"/>
</dbReference>
<evidence type="ECO:0000259" key="8">
    <source>
        <dbReference type="PROSITE" id="PS50850"/>
    </source>
</evidence>
<feature type="domain" description="Major facilitator superfamily (MFS) profile" evidence="8">
    <location>
        <begin position="10"/>
        <end position="401"/>
    </location>
</feature>
<sequence length="415" mass="44539">MSADIDRNRIFTASCLALTVTAMTFAIRAGILGQLSQDFGLSDAELGWINAMAFLGFPVATILGGLLYNFLGAKKLVLIAFVGHILGLLLTMSADGFWLLLISSFCIGFANGAVEAGCNPLIADIYHKKQTVMLNRFHVWFPGGIVVGALISKAMTDMSFGWQAQIAVMLVPTLIYGYLIISQTFPKTDNINTSTSANLKGLFSPLFLFMAFCMTLTATSELGTQQWIERILGASGASPMLIMAMVTGVMAVGRFFAGPLVHKLNPYGVLLYSAIVTTIGIYSMSLATGNMVYVSALIFALGVTYFWPTMIGFVAENIPQTGALGMSVMGGVGMFAVSMWNPVIGHWIDKGREQAVAAHTNPEIAELAAGQSTLANLSVFPFVLIFAFAGLALYMRQQKRKVSQAQDSAQAESSF</sequence>
<keyword evidence="3" id="KW-0813">Transport</keyword>
<dbReference type="Pfam" id="PF07690">
    <property type="entry name" value="MFS_1"/>
    <property type="match status" value="1"/>
</dbReference>
<dbReference type="PANTHER" id="PTHR23514">
    <property type="entry name" value="BYPASS OF STOP CODON PROTEIN 6"/>
    <property type="match status" value="1"/>
</dbReference>
<evidence type="ECO:0000256" key="3">
    <source>
        <dbReference type="ARBA" id="ARBA00022448"/>
    </source>
</evidence>
<feature type="transmembrane region" description="Helical" evidence="7">
    <location>
        <begin position="76"/>
        <end position="92"/>
    </location>
</feature>
<dbReference type="InterPro" id="IPR036259">
    <property type="entry name" value="MFS_trans_sf"/>
</dbReference>
<keyword evidence="10" id="KW-1185">Reference proteome</keyword>
<evidence type="ECO:0000313" key="10">
    <source>
        <dbReference type="Proteomes" id="UP001195963"/>
    </source>
</evidence>
<feature type="transmembrane region" description="Helical" evidence="7">
    <location>
        <begin position="240"/>
        <end position="257"/>
    </location>
</feature>
<gene>
    <name evidence="9" type="ORF">K0625_12630</name>
</gene>
<proteinExistence type="inferred from homology"/>
<feature type="transmembrane region" description="Helical" evidence="7">
    <location>
        <begin position="98"/>
        <end position="118"/>
    </location>
</feature>
<feature type="transmembrane region" description="Helical" evidence="7">
    <location>
        <begin position="269"/>
        <end position="287"/>
    </location>
</feature>
<dbReference type="Gene3D" id="1.20.1250.20">
    <property type="entry name" value="MFS general substrate transporter like domains"/>
    <property type="match status" value="2"/>
</dbReference>
<reference evidence="9 10" key="1">
    <citation type="submission" date="2021-07" db="EMBL/GenBank/DDBJ databases">
        <title>Shewanella sp. nov, isolated from SCS.</title>
        <authorList>
            <person name="Cao W.R."/>
        </authorList>
    </citation>
    <scope>NUCLEOTIDE SEQUENCE [LARGE SCALE GENOMIC DNA]</scope>
    <source>
        <strain evidence="9 10">NR704-98</strain>
    </source>
</reference>
<evidence type="ECO:0000313" key="9">
    <source>
        <dbReference type="EMBL" id="MBW8184517.1"/>
    </source>
</evidence>
<evidence type="ECO:0000256" key="7">
    <source>
        <dbReference type="SAM" id="Phobius"/>
    </source>
</evidence>
<feature type="transmembrane region" description="Helical" evidence="7">
    <location>
        <begin position="139"/>
        <end position="156"/>
    </location>
</feature>
<feature type="transmembrane region" description="Helical" evidence="7">
    <location>
        <begin position="162"/>
        <end position="181"/>
    </location>
</feature>
<keyword evidence="5 7" id="KW-1133">Transmembrane helix</keyword>
<dbReference type="EMBL" id="JAHZST010000008">
    <property type="protein sequence ID" value="MBW8184517.1"/>
    <property type="molecule type" value="Genomic_DNA"/>
</dbReference>